<evidence type="ECO:0000313" key="9">
    <source>
        <dbReference type="Proteomes" id="UP000233766"/>
    </source>
</evidence>
<keyword evidence="2 3" id="KW-0560">Oxidoreductase</keyword>
<evidence type="ECO:0000256" key="6">
    <source>
        <dbReference type="RuleBase" id="RU003345"/>
    </source>
</evidence>
<dbReference type="InterPro" id="IPR016162">
    <property type="entry name" value="Ald_DH_N"/>
</dbReference>
<dbReference type="InterPro" id="IPR016163">
    <property type="entry name" value="Ald_DH_C"/>
</dbReference>
<keyword evidence="9" id="KW-1185">Reference proteome</keyword>
<dbReference type="AlphaFoldDB" id="A0A2N3VK41"/>
<dbReference type="PANTHER" id="PTHR11699">
    <property type="entry name" value="ALDEHYDE DEHYDROGENASE-RELATED"/>
    <property type="match status" value="1"/>
</dbReference>
<dbReference type="PROSITE" id="PS00687">
    <property type="entry name" value="ALDEHYDE_DEHYDR_GLU"/>
    <property type="match status" value="1"/>
</dbReference>
<dbReference type="GO" id="GO:0006081">
    <property type="term" value="P:aldehyde metabolic process"/>
    <property type="evidence" value="ECO:0007669"/>
    <property type="project" value="InterPro"/>
</dbReference>
<dbReference type="Gene3D" id="3.40.309.10">
    <property type="entry name" value="Aldehyde Dehydrogenase, Chain A, domain 2"/>
    <property type="match status" value="1"/>
</dbReference>
<evidence type="ECO:0000256" key="2">
    <source>
        <dbReference type="ARBA" id="ARBA00023002"/>
    </source>
</evidence>
<accession>A0A2N3VK41</accession>
<feature type="active site" evidence="4">
    <location>
        <position position="272"/>
    </location>
</feature>
<dbReference type="InterPro" id="IPR029510">
    <property type="entry name" value="Ald_DH_CS_GLU"/>
</dbReference>
<dbReference type="CDD" id="cd07099">
    <property type="entry name" value="ALDH_DDALDH"/>
    <property type="match status" value="1"/>
</dbReference>
<dbReference type="Pfam" id="PF00171">
    <property type="entry name" value="Aldedh"/>
    <property type="match status" value="1"/>
</dbReference>
<dbReference type="Gene3D" id="3.40.605.10">
    <property type="entry name" value="Aldehyde Dehydrogenase, Chain A, domain 1"/>
    <property type="match status" value="1"/>
</dbReference>
<dbReference type="GO" id="GO:0016620">
    <property type="term" value="F:oxidoreductase activity, acting on the aldehyde or oxo group of donors, NAD or NADP as acceptor"/>
    <property type="evidence" value="ECO:0007669"/>
    <property type="project" value="InterPro"/>
</dbReference>
<organism evidence="8 9">
    <name type="scientific">Nocardia fluminea</name>
    <dbReference type="NCBI Taxonomy" id="134984"/>
    <lineage>
        <taxon>Bacteria</taxon>
        <taxon>Bacillati</taxon>
        <taxon>Actinomycetota</taxon>
        <taxon>Actinomycetes</taxon>
        <taxon>Mycobacteriales</taxon>
        <taxon>Nocardiaceae</taxon>
        <taxon>Nocardia</taxon>
    </lineage>
</organism>
<evidence type="ECO:0000256" key="1">
    <source>
        <dbReference type="ARBA" id="ARBA00009986"/>
    </source>
</evidence>
<dbReference type="EMBL" id="PJMW01000002">
    <property type="protein sequence ID" value="PKV81992.1"/>
    <property type="molecule type" value="Genomic_DNA"/>
</dbReference>
<dbReference type="InterPro" id="IPR016161">
    <property type="entry name" value="Ald_DH/histidinol_DH"/>
</dbReference>
<evidence type="ECO:0000256" key="4">
    <source>
        <dbReference type="PIRSR" id="PIRSR036492-1"/>
    </source>
</evidence>
<feature type="active site" evidence="4 5">
    <location>
        <position position="238"/>
    </location>
</feature>
<gene>
    <name evidence="8" type="ORF">ATK86_6475</name>
</gene>
<evidence type="ECO:0000259" key="7">
    <source>
        <dbReference type="Pfam" id="PF00171"/>
    </source>
</evidence>
<feature type="domain" description="Aldehyde dehydrogenase" evidence="7">
    <location>
        <begin position="8"/>
        <end position="464"/>
    </location>
</feature>
<dbReference type="FunFam" id="3.40.309.10:FF:000009">
    <property type="entry name" value="Aldehyde dehydrogenase A"/>
    <property type="match status" value="1"/>
</dbReference>
<proteinExistence type="inferred from homology"/>
<comment type="caution">
    <text evidence="8">The sequence shown here is derived from an EMBL/GenBank/DDBJ whole genome shotgun (WGS) entry which is preliminary data.</text>
</comment>
<dbReference type="SUPFAM" id="SSF53720">
    <property type="entry name" value="ALDH-like"/>
    <property type="match status" value="1"/>
</dbReference>
<evidence type="ECO:0000256" key="5">
    <source>
        <dbReference type="PROSITE-ProRule" id="PRU10007"/>
    </source>
</evidence>
<comment type="similarity">
    <text evidence="1 3 6">Belongs to the aldehyde dehydrogenase family.</text>
</comment>
<dbReference type="Proteomes" id="UP000233766">
    <property type="component" value="Unassembled WGS sequence"/>
</dbReference>
<protein>
    <recommendedName>
        <fullName evidence="3">Aldehyde dehydrogenase</fullName>
    </recommendedName>
</protein>
<evidence type="ECO:0000313" key="8">
    <source>
        <dbReference type="EMBL" id="PKV81992.1"/>
    </source>
</evidence>
<evidence type="ECO:0000256" key="3">
    <source>
        <dbReference type="PIRNR" id="PIRNR036492"/>
    </source>
</evidence>
<dbReference type="InterPro" id="IPR015590">
    <property type="entry name" value="Aldehyde_DH_dom"/>
</dbReference>
<dbReference type="RefSeq" id="WP_101467622.1">
    <property type="nucleotide sequence ID" value="NZ_PJMW01000002.1"/>
</dbReference>
<sequence>MKYTTSADRLVVVNPATGAEFGSAPIMSAEEVAELAARGRVAQRKWEALGFDGRAVVLRRMQSWLADHANELIDVVQQETGRIFEDTALEIGYPLAALGFWADHAGKYLRDKRIPATSPLLLGKRLRSRYLPHGLVGVIAPWNFPITIGFGDSIPALAAGNAVILKPSEITPLSIEIVRRGLLECGMPPDVFQVATGAGPTGAALVDVADMIMFTGSTATGRKIGVRAAERLIPCSLELGGKDPMIVLADANIERAVNLTVYGAMVNSGQVCLSTERVYVEAPVYDEFVAKIVEKVSALRQGAPVAPGAVDVGAIISPAQIDIIDSQVKDAVAKGATVLTGGEQLTGVPGRFYRPTVLVDVDHTMSCMIDETFGPLIPIMKVDSAEQAIALANDCRYGLAATIVTRDRAKGAALARKIEAGSVSVNDIVTHCFALDLPMGGVKTSGIGTRHSEDGIRKFCKKQAILVGRSFPNRDLHMYPTNPKVSPILLKSLQALYGTAGKLANLGPRALLASRKVPEPAEEH</sequence>
<dbReference type="InterPro" id="IPR012394">
    <property type="entry name" value="Aldehyde_DH_NAD(P)"/>
</dbReference>
<dbReference type="PIRSF" id="PIRSF036492">
    <property type="entry name" value="ALDH"/>
    <property type="match status" value="1"/>
</dbReference>
<name>A0A2N3VK41_9NOCA</name>
<reference evidence="8 9" key="1">
    <citation type="submission" date="2017-12" db="EMBL/GenBank/DDBJ databases">
        <title>Sequencing the genomes of 1000 Actinobacteria strains.</title>
        <authorList>
            <person name="Klenk H.-P."/>
        </authorList>
    </citation>
    <scope>NUCLEOTIDE SEQUENCE [LARGE SCALE GENOMIC DNA]</scope>
    <source>
        <strain evidence="8 9">DSM 44489</strain>
    </source>
</reference>
<dbReference type="OrthoDB" id="6882680at2"/>